<protein>
    <submittedName>
        <fullName evidence="2">Uncharacterized protein</fullName>
    </submittedName>
</protein>
<accession>A0A914HDQ1</accession>
<reference evidence="2" key="1">
    <citation type="submission" date="2022-11" db="UniProtKB">
        <authorList>
            <consortium name="WormBaseParasite"/>
        </authorList>
    </citation>
    <scope>IDENTIFICATION</scope>
</reference>
<organism evidence="1 2">
    <name type="scientific">Globodera rostochiensis</name>
    <name type="common">Golden nematode worm</name>
    <name type="synonym">Heterodera rostochiensis</name>
    <dbReference type="NCBI Taxonomy" id="31243"/>
    <lineage>
        <taxon>Eukaryota</taxon>
        <taxon>Metazoa</taxon>
        <taxon>Ecdysozoa</taxon>
        <taxon>Nematoda</taxon>
        <taxon>Chromadorea</taxon>
        <taxon>Rhabditida</taxon>
        <taxon>Tylenchina</taxon>
        <taxon>Tylenchomorpha</taxon>
        <taxon>Tylenchoidea</taxon>
        <taxon>Heteroderidae</taxon>
        <taxon>Heteroderinae</taxon>
        <taxon>Globodera</taxon>
    </lineage>
</organism>
<dbReference type="Proteomes" id="UP000887572">
    <property type="component" value="Unplaced"/>
</dbReference>
<name>A0A914HDQ1_GLORO</name>
<evidence type="ECO:0000313" key="2">
    <source>
        <dbReference type="WBParaSite" id="Gr19_v10_g16071.t1"/>
    </source>
</evidence>
<dbReference type="AlphaFoldDB" id="A0A914HDQ1"/>
<sequence>MINGRCDHSKFVSPNIHPSPMKAILISTVWWSRPSCLFLDDRAALNVFIDGEDMTNGMEVGRHDSTNRQRPRPNDVMCLVFVLQCGGCTTDEADIAPRAETI</sequence>
<dbReference type="WBParaSite" id="Gr19_v10_g16071.t1">
    <property type="protein sequence ID" value="Gr19_v10_g16071.t1"/>
    <property type="gene ID" value="Gr19_v10_g16071"/>
</dbReference>
<evidence type="ECO:0000313" key="1">
    <source>
        <dbReference type="Proteomes" id="UP000887572"/>
    </source>
</evidence>
<keyword evidence="1" id="KW-1185">Reference proteome</keyword>
<proteinExistence type="predicted"/>